<dbReference type="STRING" id="930146.SAMN05192533_10167"/>
<evidence type="ECO:0000259" key="4">
    <source>
        <dbReference type="PROSITE" id="PS50977"/>
    </source>
</evidence>
<dbReference type="OrthoDB" id="2720430at2"/>
<dbReference type="AlphaFoldDB" id="A0A1H7VRX3"/>
<dbReference type="PANTHER" id="PTHR43479">
    <property type="entry name" value="ACREF/ENVCD OPERON REPRESSOR-RELATED"/>
    <property type="match status" value="1"/>
</dbReference>
<evidence type="ECO:0000313" key="5">
    <source>
        <dbReference type="EMBL" id="SEM11585.1"/>
    </source>
</evidence>
<evidence type="ECO:0000313" key="6">
    <source>
        <dbReference type="Proteomes" id="UP000198553"/>
    </source>
</evidence>
<feature type="DNA-binding region" description="H-T-H motif" evidence="3">
    <location>
        <begin position="40"/>
        <end position="59"/>
    </location>
</feature>
<evidence type="ECO:0000256" key="3">
    <source>
        <dbReference type="PROSITE-ProRule" id="PRU00335"/>
    </source>
</evidence>
<dbReference type="Proteomes" id="UP000198553">
    <property type="component" value="Unassembled WGS sequence"/>
</dbReference>
<accession>A0A1H7VRX3</accession>
<dbReference type="InterPro" id="IPR009057">
    <property type="entry name" value="Homeodomain-like_sf"/>
</dbReference>
<dbReference type="PROSITE" id="PS50977">
    <property type="entry name" value="HTH_TETR_2"/>
    <property type="match status" value="1"/>
</dbReference>
<keyword evidence="2 3" id="KW-0238">DNA-binding</keyword>
<dbReference type="GO" id="GO:0003677">
    <property type="term" value="F:DNA binding"/>
    <property type="evidence" value="ECO:0007669"/>
    <property type="project" value="UniProtKB-UniRule"/>
</dbReference>
<protein>
    <submittedName>
        <fullName evidence="5">DNA-binding transcriptional regulator, AcrR family</fullName>
    </submittedName>
</protein>
<proteinExistence type="predicted"/>
<dbReference type="InterPro" id="IPR036271">
    <property type="entry name" value="Tet_transcr_reg_TetR-rel_C_sf"/>
</dbReference>
<dbReference type="PANTHER" id="PTHR43479:SF7">
    <property type="entry name" value="TETR-FAMILY TRANSCRIPTIONAL REGULATOR"/>
    <property type="match status" value="1"/>
</dbReference>
<keyword evidence="1" id="KW-0678">Repressor</keyword>
<dbReference type="Gene3D" id="1.10.357.10">
    <property type="entry name" value="Tetracycline Repressor, domain 2"/>
    <property type="match status" value="1"/>
</dbReference>
<dbReference type="EMBL" id="FOBW01000001">
    <property type="protein sequence ID" value="SEM11585.1"/>
    <property type="molecule type" value="Genomic_DNA"/>
</dbReference>
<organism evidence="5 6">
    <name type="scientific">Mesobacillus persicus</name>
    <dbReference type="NCBI Taxonomy" id="930146"/>
    <lineage>
        <taxon>Bacteria</taxon>
        <taxon>Bacillati</taxon>
        <taxon>Bacillota</taxon>
        <taxon>Bacilli</taxon>
        <taxon>Bacillales</taxon>
        <taxon>Bacillaceae</taxon>
        <taxon>Mesobacillus</taxon>
    </lineage>
</organism>
<evidence type="ECO:0000256" key="2">
    <source>
        <dbReference type="ARBA" id="ARBA00023125"/>
    </source>
</evidence>
<dbReference type="Gene3D" id="1.10.10.60">
    <property type="entry name" value="Homeodomain-like"/>
    <property type="match status" value="1"/>
</dbReference>
<reference evidence="6" key="1">
    <citation type="submission" date="2016-10" db="EMBL/GenBank/DDBJ databases">
        <authorList>
            <person name="Varghese N."/>
            <person name="Submissions S."/>
        </authorList>
    </citation>
    <scope>NUCLEOTIDE SEQUENCE [LARGE SCALE GENOMIC DNA]</scope>
    <source>
        <strain evidence="6">B48,IBRC-M 10115,DSM 25386,CECT 8001</strain>
    </source>
</reference>
<dbReference type="SUPFAM" id="SSF46689">
    <property type="entry name" value="Homeodomain-like"/>
    <property type="match status" value="1"/>
</dbReference>
<gene>
    <name evidence="5" type="ORF">SAMN05192533_10167</name>
</gene>
<dbReference type="SUPFAM" id="SSF48498">
    <property type="entry name" value="Tetracyclin repressor-like, C-terminal domain"/>
    <property type="match status" value="1"/>
</dbReference>
<keyword evidence="6" id="KW-1185">Reference proteome</keyword>
<feature type="domain" description="HTH tetR-type" evidence="4">
    <location>
        <begin position="17"/>
        <end position="77"/>
    </location>
</feature>
<dbReference type="InterPro" id="IPR001647">
    <property type="entry name" value="HTH_TetR"/>
</dbReference>
<sequence length="208" mass="24061">MIKLTHNLEDKRKVRGEHSRTKILESAKKLFIEFGFKETTIAMVSKKASIGYGTAYTHFPGGKEEIFLTIIKEVLEEFYQIANGEFTVNSKEESLAVTQRNIENFLKLAIKYQLALKVLHEAIGLSHIINENWQNFIKKFIERISDNVKQAMEKGLTRHKDFDPEVVAGVLFYTGEKYMWKVALKQTDKDYRVIASSLAQMYVNGLYR</sequence>
<evidence type="ECO:0000256" key="1">
    <source>
        <dbReference type="ARBA" id="ARBA00022491"/>
    </source>
</evidence>
<name>A0A1H7VRX3_9BACI</name>
<dbReference type="Pfam" id="PF00440">
    <property type="entry name" value="TetR_N"/>
    <property type="match status" value="1"/>
</dbReference>
<dbReference type="InterPro" id="IPR050624">
    <property type="entry name" value="HTH-type_Tx_Regulator"/>
</dbReference>